<dbReference type="Proteomes" id="UP000504635">
    <property type="component" value="Unplaced"/>
</dbReference>
<keyword evidence="1" id="KW-1133">Transmembrane helix</keyword>
<dbReference type="AlphaFoldDB" id="A0A6J2XGY0"/>
<evidence type="ECO:0000313" key="4">
    <source>
        <dbReference type="Proteomes" id="UP000504635"/>
    </source>
</evidence>
<reference evidence="5" key="1">
    <citation type="submission" date="2025-08" db="UniProtKB">
        <authorList>
            <consortium name="RefSeq"/>
        </authorList>
    </citation>
    <scope>IDENTIFICATION</scope>
    <source>
        <tissue evidence="5">Gonads</tissue>
    </source>
</reference>
<evidence type="ECO:0000256" key="2">
    <source>
        <dbReference type="SAM" id="SignalP"/>
    </source>
</evidence>
<protein>
    <submittedName>
        <fullName evidence="5">Down syndrome cell adhesion molecule-like protein 1 homolog isoform X1</fullName>
    </submittedName>
</protein>
<evidence type="ECO:0000256" key="1">
    <source>
        <dbReference type="SAM" id="Phobius"/>
    </source>
</evidence>
<dbReference type="InterPro" id="IPR003599">
    <property type="entry name" value="Ig_sub"/>
</dbReference>
<dbReference type="InterPro" id="IPR007110">
    <property type="entry name" value="Ig-like_dom"/>
</dbReference>
<name>A0A6J2XGY0_SITOR</name>
<dbReference type="PROSITE" id="PS50835">
    <property type="entry name" value="IG_LIKE"/>
    <property type="match status" value="1"/>
</dbReference>
<evidence type="ECO:0000313" key="5">
    <source>
        <dbReference type="RefSeq" id="XP_030750195.1"/>
    </source>
</evidence>
<evidence type="ECO:0000259" key="3">
    <source>
        <dbReference type="PROSITE" id="PS50835"/>
    </source>
</evidence>
<sequence length="302" mass="34531">MISAVCCLFCLMMTVAQCELVQDDRELTNYLPYYSELKIETMRIKAGTPVILKCSPRGEWEYKWCEPSYRGVTCDTKDVTKLEDSIQWRKLRVRDRLDLGVAKSSLNGIYRCVEKRKVRKAVLVEVVDIDTYSGPPPSVTSLKTANITDQLNVEFTIRCNVTSVVPPTIIWFKQCSGHKCDVQYDAICYCHLNESTPVLHLGHMHIGKLSIYNARAFDSGLYACLAVTEYGKDYRNVSIEVPDSEGIVHQRDSSFSLLFLVPLHFVFIPVIVWLCHVRRKRRIAQTEQQKNLLRSHATTSQA</sequence>
<organism evidence="4 5">
    <name type="scientific">Sitophilus oryzae</name>
    <name type="common">Rice weevil</name>
    <name type="synonym">Curculio oryzae</name>
    <dbReference type="NCBI Taxonomy" id="7048"/>
    <lineage>
        <taxon>Eukaryota</taxon>
        <taxon>Metazoa</taxon>
        <taxon>Ecdysozoa</taxon>
        <taxon>Arthropoda</taxon>
        <taxon>Hexapoda</taxon>
        <taxon>Insecta</taxon>
        <taxon>Pterygota</taxon>
        <taxon>Neoptera</taxon>
        <taxon>Endopterygota</taxon>
        <taxon>Coleoptera</taxon>
        <taxon>Polyphaga</taxon>
        <taxon>Cucujiformia</taxon>
        <taxon>Curculionidae</taxon>
        <taxon>Dryophthorinae</taxon>
        <taxon>Sitophilus</taxon>
    </lineage>
</organism>
<accession>A0A6J2XGY0</accession>
<keyword evidence="1" id="KW-0472">Membrane</keyword>
<dbReference type="FunCoup" id="A0A6J2XGY0">
    <property type="interactions" value="3"/>
</dbReference>
<dbReference type="InParanoid" id="A0A6J2XGY0"/>
<feature type="transmembrane region" description="Helical" evidence="1">
    <location>
        <begin position="255"/>
        <end position="275"/>
    </location>
</feature>
<dbReference type="InterPro" id="IPR013783">
    <property type="entry name" value="Ig-like_fold"/>
</dbReference>
<dbReference type="Gene3D" id="2.60.40.10">
    <property type="entry name" value="Immunoglobulins"/>
    <property type="match status" value="1"/>
</dbReference>
<feature type="chain" id="PRO_5026689728" evidence="2">
    <location>
        <begin position="19"/>
        <end position="302"/>
    </location>
</feature>
<dbReference type="OrthoDB" id="6244905at2759"/>
<feature type="domain" description="Ig-like" evidence="3">
    <location>
        <begin position="137"/>
        <end position="238"/>
    </location>
</feature>
<keyword evidence="2" id="KW-0732">Signal</keyword>
<dbReference type="SMART" id="SM00409">
    <property type="entry name" value="IG"/>
    <property type="match status" value="2"/>
</dbReference>
<keyword evidence="4" id="KW-1185">Reference proteome</keyword>
<dbReference type="SUPFAM" id="SSF48726">
    <property type="entry name" value="Immunoglobulin"/>
    <property type="match status" value="1"/>
</dbReference>
<dbReference type="KEGG" id="soy:115877986"/>
<dbReference type="GeneID" id="115877986"/>
<dbReference type="InterPro" id="IPR036179">
    <property type="entry name" value="Ig-like_dom_sf"/>
</dbReference>
<feature type="signal peptide" evidence="2">
    <location>
        <begin position="1"/>
        <end position="18"/>
    </location>
</feature>
<gene>
    <name evidence="5" type="primary">LOC115877986</name>
</gene>
<proteinExistence type="predicted"/>
<dbReference type="RefSeq" id="XP_030750195.1">
    <property type="nucleotide sequence ID" value="XM_030894335.1"/>
</dbReference>
<keyword evidence="1" id="KW-0812">Transmembrane</keyword>